<dbReference type="InterPro" id="IPR014710">
    <property type="entry name" value="RmlC-like_jellyroll"/>
</dbReference>
<feature type="domain" description="HTH crp-type" evidence="5">
    <location>
        <begin position="148"/>
        <end position="219"/>
    </location>
</feature>
<keyword evidence="7" id="KW-1185">Reference proteome</keyword>
<keyword evidence="1" id="KW-0805">Transcription regulation</keyword>
<reference evidence="6 7" key="1">
    <citation type="submission" date="2016-10" db="EMBL/GenBank/DDBJ databases">
        <authorList>
            <person name="de Groot N.N."/>
        </authorList>
    </citation>
    <scope>NUCLEOTIDE SEQUENCE [LARGE SCALE GENOMIC DNA]</scope>
    <source>
        <strain evidence="6 7">CGMCC 1.12333</strain>
    </source>
</reference>
<evidence type="ECO:0000313" key="6">
    <source>
        <dbReference type="EMBL" id="SFU33415.1"/>
    </source>
</evidence>
<dbReference type="GO" id="GO:0003677">
    <property type="term" value="F:DNA binding"/>
    <property type="evidence" value="ECO:0007669"/>
    <property type="project" value="UniProtKB-KW"/>
</dbReference>
<dbReference type="InterPro" id="IPR012318">
    <property type="entry name" value="HTH_CRP"/>
</dbReference>
<dbReference type="Pfam" id="PF13545">
    <property type="entry name" value="HTH_Crp_2"/>
    <property type="match status" value="1"/>
</dbReference>
<dbReference type="InterPro" id="IPR050397">
    <property type="entry name" value="Env_Response_Regulators"/>
</dbReference>
<evidence type="ECO:0000259" key="4">
    <source>
        <dbReference type="PROSITE" id="PS50042"/>
    </source>
</evidence>
<proteinExistence type="predicted"/>
<dbReference type="SMART" id="SM00419">
    <property type="entry name" value="HTH_CRP"/>
    <property type="match status" value="1"/>
</dbReference>
<dbReference type="PROSITE" id="PS51063">
    <property type="entry name" value="HTH_CRP_2"/>
    <property type="match status" value="1"/>
</dbReference>
<dbReference type="InterPro" id="IPR018490">
    <property type="entry name" value="cNMP-bd_dom_sf"/>
</dbReference>
<dbReference type="InterPro" id="IPR000595">
    <property type="entry name" value="cNMP-bd_dom"/>
</dbReference>
<dbReference type="Gene3D" id="2.60.120.10">
    <property type="entry name" value="Jelly Rolls"/>
    <property type="match status" value="1"/>
</dbReference>
<name>A0A1I7FBB8_9FLAO</name>
<dbReference type="CDD" id="cd00038">
    <property type="entry name" value="CAP_ED"/>
    <property type="match status" value="1"/>
</dbReference>
<dbReference type="Proteomes" id="UP000199138">
    <property type="component" value="Unassembled WGS sequence"/>
</dbReference>
<dbReference type="Pfam" id="PF00027">
    <property type="entry name" value="cNMP_binding"/>
    <property type="match status" value="1"/>
</dbReference>
<dbReference type="SUPFAM" id="SSF51206">
    <property type="entry name" value="cAMP-binding domain-like"/>
    <property type="match status" value="1"/>
</dbReference>
<keyword evidence="6" id="KW-0808">Transferase</keyword>
<sequence>MSKCEQCIIRKFSSLRALNKEELIKISGCKTSKVVKKGEVLFEEGDYLNGVYCIRDGACKLTKLSANGKNHIVKFITKGDLLGQRSVISDESVNLSAVAVNDMEVCFIPRDEIMSSFKENSEFSVEVVRDICYDLKTSDDVTVNMAQKNVKQRLADSLLYLHDTFGEDAEGYIKIQLSREEIAGMVGTATESLIRMLSEFGKKGLIEVKGKRIKIVSILKIQNVSDGIV</sequence>
<protein>
    <submittedName>
        <fullName evidence="6">cAMP-binding domain of CRP or a regulatory subunit of cAMP-dependent protein kinases</fullName>
    </submittedName>
</protein>
<dbReference type="GO" id="GO:0016301">
    <property type="term" value="F:kinase activity"/>
    <property type="evidence" value="ECO:0007669"/>
    <property type="project" value="UniProtKB-KW"/>
</dbReference>
<keyword evidence="3" id="KW-0804">Transcription</keyword>
<evidence type="ECO:0000256" key="2">
    <source>
        <dbReference type="ARBA" id="ARBA00023125"/>
    </source>
</evidence>
<dbReference type="EMBL" id="FPBK01000001">
    <property type="protein sequence ID" value="SFU33415.1"/>
    <property type="molecule type" value="Genomic_DNA"/>
</dbReference>
<evidence type="ECO:0000256" key="3">
    <source>
        <dbReference type="ARBA" id="ARBA00023163"/>
    </source>
</evidence>
<dbReference type="PRINTS" id="PR00034">
    <property type="entry name" value="HTHCRP"/>
</dbReference>
<keyword evidence="2" id="KW-0238">DNA-binding</keyword>
<dbReference type="OrthoDB" id="9127033at2"/>
<dbReference type="GO" id="GO:0003700">
    <property type="term" value="F:DNA-binding transcription factor activity"/>
    <property type="evidence" value="ECO:0007669"/>
    <property type="project" value="TreeGrafter"/>
</dbReference>
<dbReference type="GO" id="GO:0005829">
    <property type="term" value="C:cytosol"/>
    <property type="evidence" value="ECO:0007669"/>
    <property type="project" value="TreeGrafter"/>
</dbReference>
<dbReference type="PANTHER" id="PTHR24567:SF28">
    <property type="entry name" value="LISTERIOLYSIN REGULATORY PROTEIN"/>
    <property type="match status" value="1"/>
</dbReference>
<feature type="domain" description="Cyclic nucleotide-binding" evidence="4">
    <location>
        <begin position="14"/>
        <end position="111"/>
    </location>
</feature>
<gene>
    <name evidence="6" type="ORF">SAMN05216480_101811</name>
</gene>
<dbReference type="InterPro" id="IPR036390">
    <property type="entry name" value="WH_DNA-bd_sf"/>
</dbReference>
<evidence type="ECO:0000313" key="7">
    <source>
        <dbReference type="Proteomes" id="UP000199138"/>
    </source>
</evidence>
<organism evidence="6 7">
    <name type="scientific">Pustulibacterium marinum</name>
    <dbReference type="NCBI Taxonomy" id="1224947"/>
    <lineage>
        <taxon>Bacteria</taxon>
        <taxon>Pseudomonadati</taxon>
        <taxon>Bacteroidota</taxon>
        <taxon>Flavobacteriia</taxon>
        <taxon>Flavobacteriales</taxon>
        <taxon>Flavobacteriaceae</taxon>
        <taxon>Pustulibacterium</taxon>
    </lineage>
</organism>
<dbReference type="PROSITE" id="PS50042">
    <property type="entry name" value="CNMP_BINDING_3"/>
    <property type="match status" value="1"/>
</dbReference>
<evidence type="ECO:0000259" key="5">
    <source>
        <dbReference type="PROSITE" id="PS51063"/>
    </source>
</evidence>
<dbReference type="InterPro" id="IPR036388">
    <property type="entry name" value="WH-like_DNA-bd_sf"/>
</dbReference>
<dbReference type="STRING" id="1224947.SAMN05216480_101811"/>
<dbReference type="AlphaFoldDB" id="A0A1I7FBB8"/>
<dbReference type="Gene3D" id="1.10.10.10">
    <property type="entry name" value="Winged helix-like DNA-binding domain superfamily/Winged helix DNA-binding domain"/>
    <property type="match status" value="1"/>
</dbReference>
<evidence type="ECO:0000256" key="1">
    <source>
        <dbReference type="ARBA" id="ARBA00023015"/>
    </source>
</evidence>
<accession>A0A1I7FBB8</accession>
<keyword evidence="6" id="KW-0418">Kinase</keyword>
<dbReference type="SUPFAM" id="SSF46785">
    <property type="entry name" value="Winged helix' DNA-binding domain"/>
    <property type="match status" value="1"/>
</dbReference>
<dbReference type="SMART" id="SM00100">
    <property type="entry name" value="cNMP"/>
    <property type="match status" value="1"/>
</dbReference>
<dbReference type="RefSeq" id="WP_093023202.1">
    <property type="nucleotide sequence ID" value="NZ_FPBK01000001.1"/>
</dbReference>
<dbReference type="PANTHER" id="PTHR24567">
    <property type="entry name" value="CRP FAMILY TRANSCRIPTIONAL REGULATORY PROTEIN"/>
    <property type="match status" value="1"/>
</dbReference>